<dbReference type="AlphaFoldDB" id="A0A0V8RY50"/>
<dbReference type="Gene3D" id="3.30.420.40">
    <property type="match status" value="1"/>
</dbReference>
<evidence type="ECO:0000313" key="2">
    <source>
        <dbReference type="EMBL" id="KSW12936.1"/>
    </source>
</evidence>
<evidence type="ECO:0000259" key="1">
    <source>
        <dbReference type="Pfam" id="PF00814"/>
    </source>
</evidence>
<dbReference type="Pfam" id="PF00814">
    <property type="entry name" value="TsaD"/>
    <property type="match status" value="1"/>
</dbReference>
<comment type="caution">
    <text evidence="2">The sequence shown here is derived from an EMBL/GenBank/DDBJ whole genome shotgun (WGS) entry which is preliminary data.</text>
</comment>
<proteinExistence type="predicted"/>
<evidence type="ECO:0000313" key="3">
    <source>
        <dbReference type="Proteomes" id="UP000054686"/>
    </source>
</evidence>
<dbReference type="GO" id="GO:0002949">
    <property type="term" value="P:tRNA threonylcarbamoyladenosine modification"/>
    <property type="evidence" value="ECO:0007669"/>
    <property type="project" value="InterPro"/>
</dbReference>
<accession>A0A0V8RY50</accession>
<organism evidence="2 3">
    <name type="scientific">Schaalia odontolytica</name>
    <dbReference type="NCBI Taxonomy" id="1660"/>
    <lineage>
        <taxon>Bacteria</taxon>
        <taxon>Bacillati</taxon>
        <taxon>Actinomycetota</taxon>
        <taxon>Actinomycetes</taxon>
        <taxon>Actinomycetales</taxon>
        <taxon>Actinomycetaceae</taxon>
        <taxon>Schaalia</taxon>
    </lineage>
</organism>
<dbReference type="NCBIfam" id="TIGR03725">
    <property type="entry name" value="T6A_YeaZ"/>
    <property type="match status" value="1"/>
</dbReference>
<dbReference type="InterPro" id="IPR043129">
    <property type="entry name" value="ATPase_NBD"/>
</dbReference>
<dbReference type="RefSeq" id="WP_060565755.1">
    <property type="nucleotide sequence ID" value="NZ_CP040006.1"/>
</dbReference>
<feature type="domain" description="Gcp-like" evidence="1">
    <location>
        <begin position="30"/>
        <end position="136"/>
    </location>
</feature>
<reference evidence="2 3" key="1">
    <citation type="submission" date="2015-10" db="EMBL/GenBank/DDBJ databases">
        <title>Draft Genome of Actinomyces odontolyticus subsp. actinosynbacter strain XH001.</title>
        <authorList>
            <person name="Mclean J.S."/>
            <person name="He X."/>
        </authorList>
    </citation>
    <scope>NUCLEOTIDE SEQUENCE [LARGE SCALE GENOMIC DNA]</scope>
    <source>
        <strain evidence="2 3">XH001</strain>
    </source>
</reference>
<dbReference type="EMBL" id="LLVT01000001">
    <property type="protein sequence ID" value="KSW12936.1"/>
    <property type="molecule type" value="Genomic_DNA"/>
</dbReference>
<dbReference type="Proteomes" id="UP000054686">
    <property type="component" value="Unassembled WGS sequence"/>
</dbReference>
<protein>
    <submittedName>
        <fullName evidence="2">tRNA threonylcarbamoyladenosine biosynthesis protein TsaB</fullName>
    </submittedName>
</protein>
<sequence length="231" mass="24108">MREIALDTQAATTVAIIDDGRVLGRAQNDSGRHHAESITPLVREALAAAGLPAQLADAGIDRVLVGTGPAPFTGLRAGLVSARVLASVAGVPAYGVSALDVIARQGLDLLPPDTRVYAIADARRRELYWGSYVAAGPDDVTLEGRLEVGDVSALLGAMRTAPGLVVAGAPIPAHSVDALAHVDLGPQVSLDPAVMSRIVATRLSRGEDDRLRTDPLYLRRPDIQGQPTARL</sequence>
<dbReference type="SUPFAM" id="SSF53067">
    <property type="entry name" value="Actin-like ATPase domain"/>
    <property type="match status" value="2"/>
</dbReference>
<gene>
    <name evidence="2" type="ORF">APY09_00795</name>
</gene>
<dbReference type="InterPro" id="IPR000905">
    <property type="entry name" value="Gcp-like_dom"/>
</dbReference>
<dbReference type="InterPro" id="IPR022496">
    <property type="entry name" value="T6A_TsaB"/>
</dbReference>
<name>A0A0V8RY50_9ACTO</name>
<dbReference type="OrthoDB" id="9809995at2"/>